<comment type="caution">
    <text evidence="2">The sequence shown here is derived from an EMBL/GenBank/DDBJ whole genome shotgun (WGS) entry which is preliminary data.</text>
</comment>
<dbReference type="STRING" id="3476.A0A2P5CUH2"/>
<evidence type="ECO:0000313" key="2">
    <source>
        <dbReference type="EMBL" id="PON64689.1"/>
    </source>
</evidence>
<protein>
    <submittedName>
        <fullName evidence="2">Uncharacterized protein</fullName>
    </submittedName>
</protein>
<organism evidence="2 3">
    <name type="scientific">Parasponia andersonii</name>
    <name type="common">Sponia andersonii</name>
    <dbReference type="NCBI Taxonomy" id="3476"/>
    <lineage>
        <taxon>Eukaryota</taxon>
        <taxon>Viridiplantae</taxon>
        <taxon>Streptophyta</taxon>
        <taxon>Embryophyta</taxon>
        <taxon>Tracheophyta</taxon>
        <taxon>Spermatophyta</taxon>
        <taxon>Magnoliopsida</taxon>
        <taxon>eudicotyledons</taxon>
        <taxon>Gunneridae</taxon>
        <taxon>Pentapetalae</taxon>
        <taxon>rosids</taxon>
        <taxon>fabids</taxon>
        <taxon>Rosales</taxon>
        <taxon>Cannabaceae</taxon>
        <taxon>Parasponia</taxon>
    </lineage>
</organism>
<feature type="compositionally biased region" description="Basic and acidic residues" evidence="1">
    <location>
        <begin position="90"/>
        <end position="103"/>
    </location>
</feature>
<reference evidence="3" key="1">
    <citation type="submission" date="2016-06" db="EMBL/GenBank/DDBJ databases">
        <title>Parallel loss of symbiosis genes in relatives of nitrogen-fixing non-legume Parasponia.</title>
        <authorList>
            <person name="Van Velzen R."/>
            <person name="Holmer R."/>
            <person name="Bu F."/>
            <person name="Rutten L."/>
            <person name="Van Zeijl A."/>
            <person name="Liu W."/>
            <person name="Santuari L."/>
            <person name="Cao Q."/>
            <person name="Sharma T."/>
            <person name="Shen D."/>
            <person name="Roswanjaya Y."/>
            <person name="Wardhani T."/>
            <person name="Kalhor M.S."/>
            <person name="Jansen J."/>
            <person name="Van den Hoogen J."/>
            <person name="Gungor B."/>
            <person name="Hartog M."/>
            <person name="Hontelez J."/>
            <person name="Verver J."/>
            <person name="Yang W.-C."/>
            <person name="Schijlen E."/>
            <person name="Repin R."/>
            <person name="Schilthuizen M."/>
            <person name="Schranz E."/>
            <person name="Heidstra R."/>
            <person name="Miyata K."/>
            <person name="Fedorova E."/>
            <person name="Kohlen W."/>
            <person name="Bisseling T."/>
            <person name="Smit S."/>
            <person name="Geurts R."/>
        </authorList>
    </citation>
    <scope>NUCLEOTIDE SEQUENCE [LARGE SCALE GENOMIC DNA]</scope>
    <source>
        <strain evidence="3">cv. WU1-14</strain>
    </source>
</reference>
<dbReference type="AlphaFoldDB" id="A0A2P5CUH2"/>
<dbReference type="InterPro" id="IPR038945">
    <property type="entry name" value="MBD13-like"/>
</dbReference>
<dbReference type="EMBL" id="JXTB01000093">
    <property type="protein sequence ID" value="PON64689.1"/>
    <property type="molecule type" value="Genomic_DNA"/>
</dbReference>
<feature type="region of interest" description="Disordered" evidence="1">
    <location>
        <begin position="1"/>
        <end position="125"/>
    </location>
</feature>
<keyword evidence="3" id="KW-1185">Reference proteome</keyword>
<dbReference type="Proteomes" id="UP000237105">
    <property type="component" value="Unassembled WGS sequence"/>
</dbReference>
<evidence type="ECO:0000313" key="3">
    <source>
        <dbReference type="Proteomes" id="UP000237105"/>
    </source>
</evidence>
<accession>A0A2P5CUH2</accession>
<dbReference type="OrthoDB" id="10072024at2759"/>
<feature type="compositionally biased region" description="Polar residues" evidence="1">
    <location>
        <begin position="115"/>
        <end position="125"/>
    </location>
</feature>
<feature type="compositionally biased region" description="Basic and acidic residues" evidence="1">
    <location>
        <begin position="7"/>
        <end position="22"/>
    </location>
</feature>
<name>A0A2P5CUH2_PARAD</name>
<proteinExistence type="predicted"/>
<sequence>MGTELSNSHRQEAKVSEQKGEEADSSQMTCVLVHADNEVPPAKKSLEDGLISPGSARAKPGSSKSKKKKVLELPRRASKRLAGLEVDPVPELKPRTRARRDAVKQSGNGVAGTDEGSSYGNSAQGACQQPSQLEIKLGIKCAAETSNITELSRQSNKIKHFSVNLVKSETGIGKVETITNCGENQGCHVLSLENQNSLCEQRENVETDDKADVHLGVPLDLPLGELLTDPCIAFAIKTLTGINFDSFECSEVLPGSISSEYSSANMATEIFKVETDNNVDRKQGCSPVLSSGNVPVPEELSEANTRVDEKSKSPFVLPFEGSWQDPCIEFAIKTLTEDIPVDYDPSIQHYFQQQLSSARTGGSDDTSMTSVAINNLCQTEYSCQQFSEVEKPGLTQQLEVMPAFHHSRTVSVQNSRLSVQNQRGNERQ</sequence>
<dbReference type="PANTHER" id="PTHR34067">
    <property type="entry name" value="OS04G0193200 PROTEIN"/>
    <property type="match status" value="1"/>
</dbReference>
<gene>
    <name evidence="2" type="ORF">PanWU01x14_121640</name>
</gene>
<dbReference type="PANTHER" id="PTHR34067:SF24">
    <property type="entry name" value="METHYL-CPG-BINDING DOMAIN-CONTAINING PROTEIN 13"/>
    <property type="match status" value="1"/>
</dbReference>
<evidence type="ECO:0000256" key="1">
    <source>
        <dbReference type="SAM" id="MobiDB-lite"/>
    </source>
</evidence>
<feature type="region of interest" description="Disordered" evidence="1">
    <location>
        <begin position="409"/>
        <end position="428"/>
    </location>
</feature>